<dbReference type="Pfam" id="PF11938">
    <property type="entry name" value="DUF3456"/>
    <property type="match status" value="1"/>
</dbReference>
<organism evidence="6 7">
    <name type="scientific">Ciona intestinalis</name>
    <name type="common">Transparent sea squirt</name>
    <name type="synonym">Ascidia intestinalis</name>
    <dbReference type="NCBI Taxonomy" id="7719"/>
    <lineage>
        <taxon>Eukaryota</taxon>
        <taxon>Metazoa</taxon>
        <taxon>Chordata</taxon>
        <taxon>Tunicata</taxon>
        <taxon>Ascidiacea</taxon>
        <taxon>Phlebobranchia</taxon>
        <taxon>Cionidae</taxon>
        <taxon>Ciona</taxon>
    </lineage>
</organism>
<name>F6PQZ3_CIOIN</name>
<keyword evidence="3" id="KW-0175">Coiled coil</keyword>
<dbReference type="InterPro" id="IPR021852">
    <property type="entry name" value="DUF3456"/>
</dbReference>
<dbReference type="GeneTree" id="ENSGT00390000014072"/>
<protein>
    <submittedName>
        <fullName evidence="6">Protein canopy homolog 3-like</fullName>
    </submittedName>
</protein>
<evidence type="ECO:0000259" key="5">
    <source>
        <dbReference type="Pfam" id="PF11938"/>
    </source>
</evidence>
<dbReference type="GO" id="GO:0005102">
    <property type="term" value="F:signaling receptor binding"/>
    <property type="evidence" value="ECO:0000318"/>
    <property type="project" value="GO_Central"/>
</dbReference>
<dbReference type="EMBL" id="EAAA01001497">
    <property type="status" value="NOT_ANNOTATED_CDS"/>
    <property type="molecule type" value="Genomic_DNA"/>
</dbReference>
<dbReference type="PANTHER" id="PTHR15382:SF8">
    <property type="entry name" value="CANOPY B"/>
    <property type="match status" value="1"/>
</dbReference>
<keyword evidence="7" id="KW-1185">Reference proteome</keyword>
<reference evidence="6" key="2">
    <citation type="journal article" date="2008" name="Genome Biol.">
        <title>Improved genome assembly and evidence-based global gene model set for the chordate Ciona intestinalis: new insight into intron and operon populations.</title>
        <authorList>
            <person name="Satou Y."/>
            <person name="Mineta K."/>
            <person name="Ogasawara M."/>
            <person name="Sasakura Y."/>
            <person name="Shoguchi E."/>
            <person name="Ueno K."/>
            <person name="Yamada L."/>
            <person name="Matsumoto J."/>
            <person name="Wasserscheid J."/>
            <person name="Dewar K."/>
            <person name="Wiley G.B."/>
            <person name="Macmil S.L."/>
            <person name="Roe B.A."/>
            <person name="Zeller R.W."/>
            <person name="Hastings K.E."/>
            <person name="Lemaire P."/>
            <person name="Lindquist E."/>
            <person name="Endo T."/>
            <person name="Hotta K."/>
            <person name="Inaba K."/>
        </authorList>
    </citation>
    <scope>NUCLEOTIDE SEQUENCE [LARGE SCALE GENOMIC DNA]</scope>
    <source>
        <strain evidence="6">wild type</strain>
    </source>
</reference>
<evidence type="ECO:0000313" key="7">
    <source>
        <dbReference type="Proteomes" id="UP000008144"/>
    </source>
</evidence>
<feature type="chain" id="PRO_5014089892" evidence="4">
    <location>
        <begin position="27"/>
        <end position="250"/>
    </location>
</feature>
<reference evidence="6" key="4">
    <citation type="submission" date="2025-09" db="UniProtKB">
        <authorList>
            <consortium name="Ensembl"/>
        </authorList>
    </citation>
    <scope>IDENTIFICATION</scope>
</reference>
<dbReference type="RefSeq" id="XP_002121886.1">
    <property type="nucleotide sequence ID" value="XM_002121850.3"/>
</dbReference>
<feature type="domain" description="DUF3456" evidence="5">
    <location>
        <begin position="58"/>
        <end position="219"/>
    </location>
</feature>
<reference evidence="7" key="1">
    <citation type="journal article" date="2002" name="Science">
        <title>The draft genome of Ciona intestinalis: insights into chordate and vertebrate origins.</title>
        <authorList>
            <person name="Dehal P."/>
            <person name="Satou Y."/>
            <person name="Campbell R.K."/>
            <person name="Chapman J."/>
            <person name="Degnan B."/>
            <person name="De Tomaso A."/>
            <person name="Davidson B."/>
            <person name="Di Gregorio A."/>
            <person name="Gelpke M."/>
            <person name="Goodstein D.M."/>
            <person name="Harafuji N."/>
            <person name="Hastings K.E."/>
            <person name="Ho I."/>
            <person name="Hotta K."/>
            <person name="Huang W."/>
            <person name="Kawashima T."/>
            <person name="Lemaire P."/>
            <person name="Martinez D."/>
            <person name="Meinertzhagen I.A."/>
            <person name="Necula S."/>
            <person name="Nonaka M."/>
            <person name="Putnam N."/>
            <person name="Rash S."/>
            <person name="Saiga H."/>
            <person name="Satake M."/>
            <person name="Terry A."/>
            <person name="Yamada L."/>
            <person name="Wang H.G."/>
            <person name="Awazu S."/>
            <person name="Azumi K."/>
            <person name="Boore J."/>
            <person name="Branno M."/>
            <person name="Chin-Bow S."/>
            <person name="DeSantis R."/>
            <person name="Doyle S."/>
            <person name="Francino P."/>
            <person name="Keys D.N."/>
            <person name="Haga S."/>
            <person name="Hayashi H."/>
            <person name="Hino K."/>
            <person name="Imai K.S."/>
            <person name="Inaba K."/>
            <person name="Kano S."/>
            <person name="Kobayashi K."/>
            <person name="Kobayashi M."/>
            <person name="Lee B.I."/>
            <person name="Makabe K.W."/>
            <person name="Manohar C."/>
            <person name="Matassi G."/>
            <person name="Medina M."/>
            <person name="Mochizuki Y."/>
            <person name="Mount S."/>
            <person name="Morishita T."/>
            <person name="Miura S."/>
            <person name="Nakayama A."/>
            <person name="Nishizaka S."/>
            <person name="Nomoto H."/>
            <person name="Ohta F."/>
            <person name="Oishi K."/>
            <person name="Rigoutsos I."/>
            <person name="Sano M."/>
            <person name="Sasaki A."/>
            <person name="Sasakura Y."/>
            <person name="Shoguchi E."/>
            <person name="Shin-i T."/>
            <person name="Spagnuolo A."/>
            <person name="Stainier D."/>
            <person name="Suzuki M.M."/>
            <person name="Tassy O."/>
            <person name="Takatori N."/>
            <person name="Tokuoka M."/>
            <person name="Yagi K."/>
            <person name="Yoshizaki F."/>
            <person name="Wada S."/>
            <person name="Zhang C."/>
            <person name="Hyatt P.D."/>
            <person name="Larimer F."/>
            <person name="Detter C."/>
            <person name="Doggett N."/>
            <person name="Glavina T."/>
            <person name="Hawkins T."/>
            <person name="Richardson P."/>
            <person name="Lucas S."/>
            <person name="Kohara Y."/>
            <person name="Levine M."/>
            <person name="Satoh N."/>
            <person name="Rokhsar D.S."/>
        </authorList>
    </citation>
    <scope>NUCLEOTIDE SEQUENCE [LARGE SCALE GENOMIC DNA]</scope>
</reference>
<proteinExistence type="inferred from homology"/>
<reference evidence="6" key="3">
    <citation type="submission" date="2025-08" db="UniProtKB">
        <authorList>
            <consortium name="Ensembl"/>
        </authorList>
    </citation>
    <scope>IDENTIFICATION</scope>
</reference>
<evidence type="ECO:0000313" key="6">
    <source>
        <dbReference type="Ensembl" id="ENSCINP00000013097.3"/>
    </source>
</evidence>
<evidence type="ECO:0000256" key="3">
    <source>
        <dbReference type="SAM" id="Coils"/>
    </source>
</evidence>
<dbReference type="Ensembl" id="ENSCINT00000013097.3">
    <property type="protein sequence ID" value="ENSCINP00000013097.3"/>
    <property type="gene ID" value="ENSCING00000006357.3"/>
</dbReference>
<accession>A0A1W2W8S5</accession>
<evidence type="ECO:0000256" key="1">
    <source>
        <dbReference type="ARBA" id="ARBA00007285"/>
    </source>
</evidence>
<keyword evidence="2 4" id="KW-0732">Signal</keyword>
<dbReference type="GeneID" id="100185464"/>
<gene>
    <name evidence="6" type="primary">LOC100185464</name>
</gene>
<feature type="coiled-coil region" evidence="3">
    <location>
        <begin position="70"/>
        <end position="100"/>
    </location>
</feature>
<evidence type="ECO:0000256" key="2">
    <source>
        <dbReference type="ARBA" id="ARBA00022729"/>
    </source>
</evidence>
<dbReference type="InParanoid" id="F6PQZ3"/>
<dbReference type="HOGENOM" id="CLU_1111064_0_0_1"/>
<evidence type="ECO:0000256" key="4">
    <source>
        <dbReference type="SAM" id="SignalP"/>
    </source>
</evidence>
<dbReference type="Proteomes" id="UP000008144">
    <property type="component" value="Chromosome 2"/>
</dbReference>
<dbReference type="PANTHER" id="PTHR15382">
    <property type="entry name" value="CTG4A-RELATED"/>
    <property type="match status" value="1"/>
</dbReference>
<dbReference type="AlphaFoldDB" id="F6PQZ3"/>
<dbReference type="KEGG" id="cin:100185464"/>
<accession>F6PQZ3</accession>
<comment type="similarity">
    <text evidence="1">Belongs to the canopy family.</text>
</comment>
<sequence>MAHKFCKKYLASLVVALILLIYLCQSDATLSKKDKKKPKKSGSRPPGVAYDNKKFPNNCHVCRLMVEEIKHSLKGEADLTEEQLKEKKRKDRRKSKAERKREKALPMLVAIEEVCNSMLGYLPQQADKTKFRYVKSHDLKEVNSLIKSQEENDNAADELARKYDAYRHPETNRLLAMCDEIINREENNLMRWNTNEEKEDLFDYLCRNRVFTVEDSDECLNETSARDDLWVKAFDVVLEKHPELRNKQDL</sequence>
<feature type="signal peptide" evidence="4">
    <location>
        <begin position="1"/>
        <end position="26"/>
    </location>
</feature>